<feature type="transmembrane region" description="Helical" evidence="1">
    <location>
        <begin position="221"/>
        <end position="242"/>
    </location>
</feature>
<name>A0A9Q0YJ72_HOLLE</name>
<keyword evidence="1" id="KW-0472">Membrane</keyword>
<accession>A0A9Q0YJ72</accession>
<feature type="transmembrane region" description="Helical" evidence="1">
    <location>
        <begin position="161"/>
        <end position="181"/>
    </location>
</feature>
<protein>
    <submittedName>
        <fullName evidence="2">Uncharacterized protein</fullName>
    </submittedName>
</protein>
<keyword evidence="1" id="KW-1133">Transmembrane helix</keyword>
<evidence type="ECO:0000256" key="1">
    <source>
        <dbReference type="SAM" id="Phobius"/>
    </source>
</evidence>
<keyword evidence="1" id="KW-0812">Transmembrane</keyword>
<evidence type="ECO:0000313" key="3">
    <source>
        <dbReference type="Proteomes" id="UP001152320"/>
    </source>
</evidence>
<keyword evidence="3" id="KW-1185">Reference proteome</keyword>
<gene>
    <name evidence="2" type="ORF">HOLleu_36032</name>
</gene>
<sequence>MRCPDPVWIILEIVVTLLLALGWYLLVKRQDNFPKKQRKERRTLVDKISSQMKIVLGFYQVVGELFESFHDVNWVGPLQFMGQLISFLKVNILRFIVRPHCLNEQFRVDVKLQMIISLIFPFGMAFFFITLYHLWKLILKCRLLYPVTGQKVTLDNLKNRLLTYALLLLFITYPPTCDVIFKLYPGACKTFPLFESNDSINITLLRADYDIECKTLKPYHLLAYVATITYVLAFPCALLFLLRKYCKRNLLVSLREGSQVGNSENENVCLVKDKRQTFGKVPVWIIFLCENYKPQFWYWEIVELVRKVTQTILVKLLGWENALTKLLTIGMSVLFLTLHAKLSPMTNNFEHRLQVIAICLQLTYFFKSFWACTHNVALQSPDGKVYFLLLILHKLSVKLITSYTDFKVVSSYFQNKPQRHTHNSTVLGM</sequence>
<dbReference type="EMBL" id="JAIZAY010000019">
    <property type="protein sequence ID" value="KAJ8023560.1"/>
    <property type="molecule type" value="Genomic_DNA"/>
</dbReference>
<feature type="transmembrane region" description="Helical" evidence="1">
    <location>
        <begin position="6"/>
        <end position="27"/>
    </location>
</feature>
<organism evidence="2 3">
    <name type="scientific">Holothuria leucospilota</name>
    <name type="common">Black long sea cucumber</name>
    <name type="synonym">Mertensiothuria leucospilota</name>
    <dbReference type="NCBI Taxonomy" id="206669"/>
    <lineage>
        <taxon>Eukaryota</taxon>
        <taxon>Metazoa</taxon>
        <taxon>Echinodermata</taxon>
        <taxon>Eleutherozoa</taxon>
        <taxon>Echinozoa</taxon>
        <taxon>Holothuroidea</taxon>
        <taxon>Aspidochirotacea</taxon>
        <taxon>Aspidochirotida</taxon>
        <taxon>Holothuriidae</taxon>
        <taxon>Holothuria</taxon>
    </lineage>
</organism>
<feature type="transmembrane region" description="Helical" evidence="1">
    <location>
        <begin position="118"/>
        <end position="135"/>
    </location>
</feature>
<dbReference type="OrthoDB" id="5950997at2759"/>
<dbReference type="Proteomes" id="UP001152320">
    <property type="component" value="Chromosome 19"/>
</dbReference>
<proteinExistence type="predicted"/>
<reference evidence="2" key="1">
    <citation type="submission" date="2021-10" db="EMBL/GenBank/DDBJ databases">
        <title>Tropical sea cucumber genome reveals ecological adaptation and Cuvierian tubules defense mechanism.</title>
        <authorList>
            <person name="Chen T."/>
        </authorList>
    </citation>
    <scope>NUCLEOTIDE SEQUENCE</scope>
    <source>
        <strain evidence="2">Nanhai2018</strain>
        <tissue evidence="2">Muscle</tissue>
    </source>
</reference>
<comment type="caution">
    <text evidence="2">The sequence shown here is derived from an EMBL/GenBank/DDBJ whole genome shotgun (WGS) entry which is preliminary data.</text>
</comment>
<evidence type="ECO:0000313" key="2">
    <source>
        <dbReference type="EMBL" id="KAJ8023560.1"/>
    </source>
</evidence>
<dbReference type="AlphaFoldDB" id="A0A9Q0YJ72"/>